<evidence type="ECO:0000313" key="1">
    <source>
        <dbReference type="EMBL" id="MBB4893549.1"/>
    </source>
</evidence>
<comment type="caution">
    <text evidence="1">The sequence shown here is derived from an EMBL/GenBank/DDBJ whole genome shotgun (WGS) entry which is preliminary data.</text>
</comment>
<evidence type="ECO:0000313" key="2">
    <source>
        <dbReference type="Proteomes" id="UP000556084"/>
    </source>
</evidence>
<proteinExistence type="predicted"/>
<name>A0A7W7LNV5_9ACTN</name>
<dbReference type="AlphaFoldDB" id="A0A7W7LNV5"/>
<dbReference type="RefSeq" id="WP_184349413.1">
    <property type="nucleotide sequence ID" value="NZ_JACHJH010000003.1"/>
</dbReference>
<sequence length="147" mass="15561">MELNAMEASAMAVPAPEQISLVSAGLVCGLCGVRAVVHWQRRLTSAEFAAHLALEEQRRDERLRLADPEQPVPGFGPLPRTAECTTPVYACAVHAIGLDAAALIHQSTCTAPNPVHLPGCDCTPEPAPPVDPESTRVVLPDHWTGGS</sequence>
<protein>
    <submittedName>
        <fullName evidence="1">Uncharacterized protein</fullName>
    </submittedName>
</protein>
<reference evidence="1 2" key="1">
    <citation type="submission" date="2020-08" db="EMBL/GenBank/DDBJ databases">
        <title>Genomic Encyclopedia of Type Strains, Phase III (KMG-III): the genomes of soil and plant-associated and newly described type strains.</title>
        <authorList>
            <person name="Whitman W."/>
        </authorList>
    </citation>
    <scope>NUCLEOTIDE SEQUENCE [LARGE SCALE GENOMIC DNA]</scope>
    <source>
        <strain evidence="1 2">CECT 3266</strain>
    </source>
</reference>
<dbReference type="Proteomes" id="UP000556084">
    <property type="component" value="Unassembled WGS sequence"/>
</dbReference>
<accession>A0A7W7LNV5</accession>
<gene>
    <name evidence="1" type="ORF">FHS39_002580</name>
</gene>
<organism evidence="1 2">
    <name type="scientific">Streptomyces olivoverticillatus</name>
    <dbReference type="NCBI Taxonomy" id="66427"/>
    <lineage>
        <taxon>Bacteria</taxon>
        <taxon>Bacillati</taxon>
        <taxon>Actinomycetota</taxon>
        <taxon>Actinomycetes</taxon>
        <taxon>Kitasatosporales</taxon>
        <taxon>Streptomycetaceae</taxon>
        <taxon>Streptomyces</taxon>
    </lineage>
</organism>
<keyword evidence="2" id="KW-1185">Reference proteome</keyword>
<dbReference type="EMBL" id="JACHJH010000003">
    <property type="protein sequence ID" value="MBB4893549.1"/>
    <property type="molecule type" value="Genomic_DNA"/>
</dbReference>